<sequence>MSRLSKWTLRIITALLVMAALMVTALRLAMPHMNHYRSQLLSAASTAAGVHLSADKLQGEWKNFGPTLEVENFSAALADGATLRIKHVTLALDIWQSLLHANLTFRDLTFWQLHFSIQQFSEQDTSSHSGYDSNKVKNLFLQRFDHFILRESSVEFPTPSGQRVTLNIPTLTWFNEGKLHRAEGLVNLSSFTGQHGTAQLRVNLQDNEQLLDKGTIWLKVDDIDAKPWLGRWVNENTNLKKAHLSLMAWLHLSEGTLASGDVVINHGDAQWQEGNQTAHQLELSQLSARLSRVEKGFILSIPDTGISIDQQRWPKGSLAFNWQADSQQPWLPATHSMMRVRAANIDIAGLTPLVPLLSPLYTDYAKLWQQAAPQGHLMTLAADIPFDDLRHTRIEAKWRDVSWKALAQVPAIKDFSGSLTGGVEQGETQIELGQQAIASQGQLLAPIELQRFVGGFSWNKGEDALSLSGHDLYIKAKSVEAKGDFSYQQSPQQPPNLQLLAGINTDNGADAWRYFPIKIMPKALVHYLSTAIQGGQARNATLVFAGNPHQFPFLHNEGTFQVTVPLKQATFAFQPNWPALSPLDINLNFVNNGLWMDAPSIRLGAVPVRHVTAVIPDYDKEELLVDGDIRGQGEDIHRYMKTTPLANSVGSALDELNVKGEVYGHLGLTIPLNGKEVIAKGDVNLQNNQLTIVPLQTRMKGVTGKFTYNNGRLVSTPISAQWFGQPVNVVFSTQENAKQFDVNIQADGNWAVERVNAIPKALSQQLQGELPWQSQITIALPHDGGANYHITLQSDATRVKGRLPDALGIETKSFPITVQATGDLSTLHVSGAIDHRQHFATQWNLSPKLALVKGIWANENSESVSLPQSSVMRVSLPALDGNRLITLLQELRSTTSVPSKKTAHARPVAERWQDSLPFQLPATIQLTTPALTLYGQQWRNLTVTAEKLLSQPYLTLDSEEGRGSLQIRPGQPWLLNLGYFYYNPQFPLSLAMQQTSVPSSPTQIDINQLPKLDINCTSCWFAGQNFGQVKGKLSVSQNTLLLRDGAIDTGHSRLSVMGEWNTVPGQARTALKGHLRTDNLADAAHWFGLTVPVSDTPLQLGYDLYWKDVPWRPSIQTLSGLLTLTAGKGAFRHMETGTAGQVLRLLSIDALLRKVSLDFRGTFDSGFYYDSIKGTAWINNGILHTENVNIDGLEADIGMKGTVDFVHHQFDLLATVAPEISVPVGVAAAFAINPIVGASVVLASKVLSPIWSKISLLRYSITGPLDKPVVQEVLRK</sequence>
<dbReference type="RefSeq" id="WP_214211543.1">
    <property type="nucleotide sequence ID" value="NZ_JABBFO010000001.1"/>
</dbReference>
<organism evidence="2 3">
    <name type="scientific">Rosenbergiella australiborealis</name>
    <dbReference type="NCBI Taxonomy" id="1544696"/>
    <lineage>
        <taxon>Bacteria</taxon>
        <taxon>Pseudomonadati</taxon>
        <taxon>Pseudomonadota</taxon>
        <taxon>Gammaproteobacteria</taxon>
        <taxon>Enterobacterales</taxon>
        <taxon>Erwiniaceae</taxon>
        <taxon>Rosenbergiella</taxon>
    </lineage>
</organism>
<proteinExistence type="predicted"/>
<dbReference type="InterPro" id="IPR025263">
    <property type="entry name" value="YhdP_central"/>
</dbReference>
<dbReference type="NCBIfam" id="TIGR02099">
    <property type="entry name" value="YhdP family protein"/>
    <property type="match status" value="1"/>
</dbReference>
<reference evidence="2 3" key="1">
    <citation type="submission" date="2020-04" db="EMBL/GenBank/DDBJ databases">
        <title>Genome sequencing of Rosenbergiella species.</title>
        <authorList>
            <person name="Alvarez-Perez S."/>
            <person name="Lievens B."/>
        </authorList>
    </citation>
    <scope>NUCLEOTIDE SEQUENCE [LARGE SCALE GENOMIC DNA]</scope>
    <source>
        <strain evidence="2 3">CdVSA20.1</strain>
    </source>
</reference>
<accession>A0ABS5T0D5</accession>
<comment type="caution">
    <text evidence="2">The sequence shown here is derived from an EMBL/GenBank/DDBJ whole genome shotgun (WGS) entry which is preliminary data.</text>
</comment>
<dbReference type="Pfam" id="PF13116">
    <property type="entry name" value="YhdP"/>
    <property type="match status" value="1"/>
</dbReference>
<evidence type="ECO:0000259" key="1">
    <source>
        <dbReference type="Pfam" id="PF13116"/>
    </source>
</evidence>
<dbReference type="PANTHER" id="PTHR38690">
    <property type="entry name" value="PROTEASE-RELATED"/>
    <property type="match status" value="1"/>
</dbReference>
<dbReference type="PANTHER" id="PTHR38690:SF1">
    <property type="entry name" value="PROTEASE"/>
    <property type="match status" value="1"/>
</dbReference>
<dbReference type="Proteomes" id="UP000786875">
    <property type="component" value="Unassembled WGS sequence"/>
</dbReference>
<evidence type="ECO:0000313" key="3">
    <source>
        <dbReference type="Proteomes" id="UP000786875"/>
    </source>
</evidence>
<feature type="domain" description="YhdP central" evidence="1">
    <location>
        <begin position="1"/>
        <end position="1270"/>
    </location>
</feature>
<dbReference type="InterPro" id="IPR011836">
    <property type="entry name" value="YhdP"/>
</dbReference>
<dbReference type="EMBL" id="JABBFO010000001">
    <property type="protein sequence ID" value="MBT0725809.1"/>
    <property type="molecule type" value="Genomic_DNA"/>
</dbReference>
<dbReference type="NCBIfam" id="NF008148">
    <property type="entry name" value="PRK10899.1"/>
    <property type="match status" value="1"/>
</dbReference>
<evidence type="ECO:0000313" key="2">
    <source>
        <dbReference type="EMBL" id="MBT0725809.1"/>
    </source>
</evidence>
<name>A0ABS5T0D5_9GAMM</name>
<keyword evidence="3" id="KW-1185">Reference proteome</keyword>
<protein>
    <submittedName>
        <fullName evidence="2">AsmA2 domain-containing protein</fullName>
    </submittedName>
</protein>
<gene>
    <name evidence="2" type="ORF">HGT73_00095</name>
</gene>